<reference evidence="8 9" key="1">
    <citation type="submission" date="2021-10" db="EMBL/GenBank/DDBJ databases">
        <title>Streptomyces sp. strain SMC 277, a novel streptomycete isolated from soil.</title>
        <authorList>
            <person name="Chanama M."/>
        </authorList>
    </citation>
    <scope>NUCLEOTIDE SEQUENCE [LARGE SCALE GENOMIC DNA]</scope>
    <source>
        <strain evidence="8 9">SMC 277</strain>
    </source>
</reference>
<evidence type="ECO:0000256" key="5">
    <source>
        <dbReference type="PROSITE-ProRule" id="PRU10141"/>
    </source>
</evidence>
<dbReference type="SUPFAM" id="SSF56112">
    <property type="entry name" value="Protein kinase-like (PK-like)"/>
    <property type="match status" value="1"/>
</dbReference>
<keyword evidence="3 8" id="KW-0418">Kinase</keyword>
<dbReference type="CDD" id="cd14014">
    <property type="entry name" value="STKc_PknB_like"/>
    <property type="match status" value="1"/>
</dbReference>
<feature type="domain" description="Protein kinase" evidence="7">
    <location>
        <begin position="17"/>
        <end position="276"/>
    </location>
</feature>
<accession>A0ABS8BA92</accession>
<keyword evidence="1" id="KW-0808">Transferase</keyword>
<evidence type="ECO:0000313" key="9">
    <source>
        <dbReference type="Proteomes" id="UP001199054"/>
    </source>
</evidence>
<evidence type="ECO:0000256" key="4">
    <source>
        <dbReference type="ARBA" id="ARBA00022840"/>
    </source>
</evidence>
<gene>
    <name evidence="8" type="ORF">LG632_19425</name>
</gene>
<dbReference type="EMBL" id="JAJAUY010000079">
    <property type="protein sequence ID" value="MCB5181547.1"/>
    <property type="molecule type" value="Genomic_DNA"/>
</dbReference>
<dbReference type="PROSITE" id="PS50011">
    <property type="entry name" value="PROTEIN_KINASE_DOM"/>
    <property type="match status" value="1"/>
</dbReference>
<dbReference type="InterPro" id="IPR008271">
    <property type="entry name" value="Ser/Thr_kinase_AS"/>
</dbReference>
<feature type="non-terminal residue" evidence="8">
    <location>
        <position position="309"/>
    </location>
</feature>
<dbReference type="InterPro" id="IPR011009">
    <property type="entry name" value="Kinase-like_dom_sf"/>
</dbReference>
<dbReference type="Gene3D" id="1.10.510.10">
    <property type="entry name" value="Transferase(Phosphotransferase) domain 1"/>
    <property type="match status" value="1"/>
</dbReference>
<dbReference type="PROSITE" id="PS00108">
    <property type="entry name" value="PROTEIN_KINASE_ST"/>
    <property type="match status" value="1"/>
</dbReference>
<protein>
    <submittedName>
        <fullName evidence="8">Serine/threonine protein kinase</fullName>
    </submittedName>
</protein>
<evidence type="ECO:0000256" key="6">
    <source>
        <dbReference type="SAM" id="MobiDB-lite"/>
    </source>
</evidence>
<dbReference type="InterPro" id="IPR017441">
    <property type="entry name" value="Protein_kinase_ATP_BS"/>
</dbReference>
<evidence type="ECO:0000259" key="7">
    <source>
        <dbReference type="PROSITE" id="PS50011"/>
    </source>
</evidence>
<proteinExistence type="predicted"/>
<dbReference type="InterPro" id="IPR000719">
    <property type="entry name" value="Prot_kinase_dom"/>
</dbReference>
<name>A0ABS8BA92_9ACTN</name>
<keyword evidence="4 5" id="KW-0067">ATP-binding</keyword>
<dbReference type="Pfam" id="PF00069">
    <property type="entry name" value="Pkinase"/>
    <property type="match status" value="1"/>
</dbReference>
<sequence>MKPLGPGDPASVGDGRYQLTHRLGQGGMGVVYLGRSPSGRAVAVKVVRPELSTEPGFRRRFADEVAAARRVGGFHTAPVVDADPEADPAWLVTAFVPGPTLAAVLARVTALPLDTLTVLAAGLAEALEAIHRAGVIHRDFKPANIIIAEDGPRVIDFGIARALDGTALTQTGMQVGTPGFLSPEQLTGGTITPAVDMFALGVVLAQAAGGAPFGDGPATARHFKVVYEDPDLSEVPAELRDLVGDCLAKAPADRPTPSEFLRRLTVHHRPPGEGWLPDAATQLLARTPYPTPQPRPERSLTAPDGAAAA</sequence>
<organism evidence="8 9">
    <name type="scientific">Streptomyces antimicrobicus</name>
    <dbReference type="NCBI Taxonomy" id="2883108"/>
    <lineage>
        <taxon>Bacteria</taxon>
        <taxon>Bacillati</taxon>
        <taxon>Actinomycetota</taxon>
        <taxon>Actinomycetes</taxon>
        <taxon>Kitasatosporales</taxon>
        <taxon>Streptomycetaceae</taxon>
        <taxon>Streptomyces</taxon>
    </lineage>
</organism>
<dbReference type="Proteomes" id="UP001199054">
    <property type="component" value="Unassembled WGS sequence"/>
</dbReference>
<dbReference type="PANTHER" id="PTHR43289">
    <property type="entry name" value="MITOGEN-ACTIVATED PROTEIN KINASE KINASE KINASE 20-RELATED"/>
    <property type="match status" value="1"/>
</dbReference>
<evidence type="ECO:0000256" key="3">
    <source>
        <dbReference type="ARBA" id="ARBA00022777"/>
    </source>
</evidence>
<comment type="caution">
    <text evidence="8">The sequence shown here is derived from an EMBL/GenBank/DDBJ whole genome shotgun (WGS) entry which is preliminary data.</text>
</comment>
<evidence type="ECO:0000313" key="8">
    <source>
        <dbReference type="EMBL" id="MCB5181547.1"/>
    </source>
</evidence>
<keyword evidence="2 5" id="KW-0547">Nucleotide-binding</keyword>
<dbReference type="PROSITE" id="PS00107">
    <property type="entry name" value="PROTEIN_KINASE_ATP"/>
    <property type="match status" value="1"/>
</dbReference>
<dbReference type="GO" id="GO:0004674">
    <property type="term" value="F:protein serine/threonine kinase activity"/>
    <property type="evidence" value="ECO:0007669"/>
    <property type="project" value="UniProtKB-KW"/>
</dbReference>
<dbReference type="PANTHER" id="PTHR43289:SF34">
    <property type="entry name" value="SERINE_THREONINE-PROTEIN KINASE YBDM-RELATED"/>
    <property type="match status" value="1"/>
</dbReference>
<keyword evidence="8" id="KW-0723">Serine/threonine-protein kinase</keyword>
<feature type="binding site" evidence="5">
    <location>
        <position position="45"/>
    </location>
    <ligand>
        <name>ATP</name>
        <dbReference type="ChEBI" id="CHEBI:30616"/>
    </ligand>
</feature>
<dbReference type="RefSeq" id="WP_226728630.1">
    <property type="nucleotide sequence ID" value="NZ_JAJAUY010000079.1"/>
</dbReference>
<evidence type="ECO:0000256" key="1">
    <source>
        <dbReference type="ARBA" id="ARBA00022679"/>
    </source>
</evidence>
<evidence type="ECO:0000256" key="2">
    <source>
        <dbReference type="ARBA" id="ARBA00022741"/>
    </source>
</evidence>
<keyword evidence="9" id="KW-1185">Reference proteome</keyword>
<feature type="region of interest" description="Disordered" evidence="6">
    <location>
        <begin position="286"/>
        <end position="309"/>
    </location>
</feature>
<dbReference type="Gene3D" id="3.30.200.20">
    <property type="entry name" value="Phosphorylase Kinase, domain 1"/>
    <property type="match status" value="1"/>
</dbReference>